<feature type="domain" description="DUF4143" evidence="2">
    <location>
        <begin position="221"/>
        <end position="386"/>
    </location>
</feature>
<sequence length="442" mass="50392">MNRKHLQKLIAWKNSKTRKPLLIEGARQTGKTFLLQDLLGREFKKVLKIDFLESPQLMEAFSGSLNPKAIITNIELLTGEAFDLDTDLLILDEIGECPRAVTSLKYFAEQTPEAYIAACGSTIGQLSSFPVGKVEQHNLRPLSFREFIWASGQKALQNAFEQQHNSPVAHAKLTDLLNDYYYVGGMPEAVNTWFENSETSILQRIEAVSDVHRRLIEGYMHDFRQHSGSVDARLLESVFRSIPAQLSSVRDGSVKRFKFKGVHERKSRYTEYESTITWLQKRQLVLKNYPIEGQPKAPLVAHKKENIFKLFLLDVGLLNHVLDTSYLEIKRQGHEYKGYIAENFVQQELASLGIEPTFSWSDARAEMELIISDELGRIIPVEIKSSNRTRAKSLPSYITKCSPHKTIKLTGTQGSPTTETQNIEMPLYYAEFLLTHLRSIED</sequence>
<dbReference type="InterPro" id="IPR027417">
    <property type="entry name" value="P-loop_NTPase"/>
</dbReference>
<feature type="domain" description="AAA" evidence="1">
    <location>
        <begin position="18"/>
        <end position="147"/>
    </location>
</feature>
<reference evidence="4" key="1">
    <citation type="submission" date="2019-07" db="EMBL/GenBank/DDBJ databases">
        <title>Complete Genome Sequences of Vibrion rotiferianus strain AM7.</title>
        <authorList>
            <person name="Miyazaki K."/>
            <person name="Wiseschart A."/>
            <person name="Pootanakit K."/>
            <person name="Ishimori K."/>
            <person name="Kitahara K."/>
        </authorList>
    </citation>
    <scope>NUCLEOTIDE SEQUENCE [LARGE SCALE GENOMIC DNA]</scope>
    <source>
        <strain evidence="4">AM7</strain>
    </source>
</reference>
<dbReference type="InterPro" id="IPR025420">
    <property type="entry name" value="DUF4143"/>
</dbReference>
<dbReference type="Proteomes" id="UP000315115">
    <property type="component" value="Chromosome 2"/>
</dbReference>
<evidence type="ECO:0000259" key="1">
    <source>
        <dbReference type="Pfam" id="PF13173"/>
    </source>
</evidence>
<accession>A0A510IB72</accession>
<evidence type="ECO:0000313" key="3">
    <source>
        <dbReference type="EMBL" id="BBL90681.1"/>
    </source>
</evidence>
<evidence type="ECO:0000259" key="2">
    <source>
        <dbReference type="Pfam" id="PF13635"/>
    </source>
</evidence>
<evidence type="ECO:0000313" key="4">
    <source>
        <dbReference type="Proteomes" id="UP000315115"/>
    </source>
</evidence>
<dbReference type="Pfam" id="PF13173">
    <property type="entry name" value="AAA_14"/>
    <property type="match status" value="1"/>
</dbReference>
<dbReference type="InterPro" id="IPR041682">
    <property type="entry name" value="AAA_14"/>
</dbReference>
<dbReference type="EMBL" id="AP019799">
    <property type="protein sequence ID" value="BBL90681.1"/>
    <property type="molecule type" value="Genomic_DNA"/>
</dbReference>
<dbReference type="SUPFAM" id="SSF52540">
    <property type="entry name" value="P-loop containing nucleoside triphosphate hydrolases"/>
    <property type="match status" value="1"/>
</dbReference>
<gene>
    <name evidence="3" type="ORF">VroAM7_33340</name>
</gene>
<dbReference type="Pfam" id="PF13635">
    <property type="entry name" value="DUF4143"/>
    <property type="match status" value="1"/>
</dbReference>
<name>A0A510IB72_9VIBR</name>
<dbReference type="PANTHER" id="PTHR33295">
    <property type="entry name" value="ATPASE"/>
    <property type="match status" value="1"/>
</dbReference>
<protein>
    <submittedName>
        <fullName evidence="3">ATPase</fullName>
    </submittedName>
</protein>
<dbReference type="PANTHER" id="PTHR33295:SF7">
    <property type="entry name" value="ATPASE"/>
    <property type="match status" value="1"/>
</dbReference>
<dbReference type="RefSeq" id="WP_143693489.1">
    <property type="nucleotide sequence ID" value="NZ_AP019799.1"/>
</dbReference>
<proteinExistence type="predicted"/>
<dbReference type="AlphaFoldDB" id="A0A510IB72"/>
<dbReference type="Gene3D" id="3.40.50.300">
    <property type="entry name" value="P-loop containing nucleotide triphosphate hydrolases"/>
    <property type="match status" value="1"/>
</dbReference>
<organism evidence="3 4">
    <name type="scientific">Vibrio rotiferianus</name>
    <dbReference type="NCBI Taxonomy" id="190895"/>
    <lineage>
        <taxon>Bacteria</taxon>
        <taxon>Pseudomonadati</taxon>
        <taxon>Pseudomonadota</taxon>
        <taxon>Gammaproteobacteria</taxon>
        <taxon>Vibrionales</taxon>
        <taxon>Vibrionaceae</taxon>
        <taxon>Vibrio</taxon>
    </lineage>
</organism>